<organism evidence="8 9">
    <name type="scientific">Stegodyphus mimosarum</name>
    <name type="common">African social velvet spider</name>
    <dbReference type="NCBI Taxonomy" id="407821"/>
    <lineage>
        <taxon>Eukaryota</taxon>
        <taxon>Metazoa</taxon>
        <taxon>Ecdysozoa</taxon>
        <taxon>Arthropoda</taxon>
        <taxon>Chelicerata</taxon>
        <taxon>Arachnida</taxon>
        <taxon>Araneae</taxon>
        <taxon>Araneomorphae</taxon>
        <taxon>Entelegynae</taxon>
        <taxon>Eresoidea</taxon>
        <taxon>Eresidae</taxon>
        <taxon>Stegodyphus</taxon>
    </lineage>
</organism>
<dbReference type="InterPro" id="IPR002657">
    <property type="entry name" value="BilAc:Na_symport/Acr3"/>
</dbReference>
<dbReference type="STRING" id="407821.A0A087SZ46"/>
<dbReference type="Pfam" id="PF01758">
    <property type="entry name" value="SBF"/>
    <property type="match status" value="1"/>
</dbReference>
<dbReference type="PANTHER" id="PTHR10361:SF28">
    <property type="entry name" value="P3 PROTEIN-RELATED"/>
    <property type="match status" value="1"/>
</dbReference>
<dbReference type="OrthoDB" id="203097at2759"/>
<keyword evidence="4" id="KW-0769">Symport</keyword>
<evidence type="ECO:0000313" key="9">
    <source>
        <dbReference type="Proteomes" id="UP000054359"/>
    </source>
</evidence>
<name>A0A087SZ46_STEMI</name>
<keyword evidence="5 7" id="KW-1133">Transmembrane helix</keyword>
<evidence type="ECO:0000256" key="7">
    <source>
        <dbReference type="SAM" id="Phobius"/>
    </source>
</evidence>
<feature type="non-terminal residue" evidence="8">
    <location>
        <position position="236"/>
    </location>
</feature>
<dbReference type="Proteomes" id="UP000054359">
    <property type="component" value="Unassembled WGS sequence"/>
</dbReference>
<dbReference type="GO" id="GO:0016020">
    <property type="term" value="C:membrane"/>
    <property type="evidence" value="ECO:0007669"/>
    <property type="project" value="UniProtKB-SubCell"/>
</dbReference>
<keyword evidence="4" id="KW-0813">Transport</keyword>
<evidence type="ECO:0000256" key="3">
    <source>
        <dbReference type="ARBA" id="ARBA00022692"/>
    </source>
</evidence>
<evidence type="ECO:0000256" key="5">
    <source>
        <dbReference type="ARBA" id="ARBA00022989"/>
    </source>
</evidence>
<feature type="transmembrane region" description="Helical" evidence="7">
    <location>
        <begin position="176"/>
        <end position="196"/>
    </location>
</feature>
<feature type="transmembrane region" description="Helical" evidence="7">
    <location>
        <begin position="83"/>
        <end position="104"/>
    </location>
</feature>
<dbReference type="AlphaFoldDB" id="A0A087SZ46"/>
<dbReference type="PANTHER" id="PTHR10361">
    <property type="entry name" value="SODIUM-BILE ACID COTRANSPORTER"/>
    <property type="match status" value="1"/>
</dbReference>
<proteinExistence type="inferred from homology"/>
<feature type="transmembrane region" description="Helical" evidence="7">
    <location>
        <begin position="12"/>
        <end position="32"/>
    </location>
</feature>
<protein>
    <submittedName>
        <fullName evidence="8">Sodium/bile acid cotransporter 5</fullName>
    </submittedName>
</protein>
<dbReference type="InterPro" id="IPR038770">
    <property type="entry name" value="Na+/solute_symporter_sf"/>
</dbReference>
<evidence type="ECO:0000256" key="1">
    <source>
        <dbReference type="ARBA" id="ARBA00004141"/>
    </source>
</evidence>
<keyword evidence="3 7" id="KW-0812">Transmembrane</keyword>
<dbReference type="InterPro" id="IPR004710">
    <property type="entry name" value="Bilac:Na_transpt"/>
</dbReference>
<feature type="transmembrane region" description="Helical" evidence="7">
    <location>
        <begin position="143"/>
        <end position="164"/>
    </location>
</feature>
<feature type="transmembrane region" description="Helical" evidence="7">
    <location>
        <begin position="52"/>
        <end position="71"/>
    </location>
</feature>
<sequence length="236" mass="26064">MWTVLLNGNLNLSLTMTFISNLAALGKMPLWLFTLGRSLFSGIATEVPFMNILLTLISMLVPLGVGLAFQKWLPRVAKFCRRILAPVSIAMILFIIIFGTYANLYMFKLFTWTILIAAAANVWLGFLFGTLISKTCDLRLEDIVAVAVETGVQNTGIAIVLLGFSLEQPEADLAAVIPVAASIMTPLPLLCAYLVLKIRSRYFPQVQESRLYVMDDEEEKKVLPTPDSSDSVSKVL</sequence>
<comment type="similarity">
    <text evidence="2">Belongs to the bile acid:sodium symporter (BASS) (TC 2.A.28) family.</text>
</comment>
<dbReference type="Gene3D" id="1.20.1530.20">
    <property type="match status" value="1"/>
</dbReference>
<keyword evidence="6 7" id="KW-0472">Membrane</keyword>
<accession>A0A087SZ46</accession>
<dbReference type="GO" id="GO:0015293">
    <property type="term" value="F:symporter activity"/>
    <property type="evidence" value="ECO:0007669"/>
    <property type="project" value="UniProtKB-KW"/>
</dbReference>
<reference evidence="8 9" key="1">
    <citation type="submission" date="2013-11" db="EMBL/GenBank/DDBJ databases">
        <title>Genome sequencing of Stegodyphus mimosarum.</title>
        <authorList>
            <person name="Bechsgaard J."/>
        </authorList>
    </citation>
    <scope>NUCLEOTIDE SEQUENCE [LARGE SCALE GENOMIC DNA]</scope>
</reference>
<dbReference type="OMA" id="VCQSIFG"/>
<comment type="subcellular location">
    <subcellularLocation>
        <location evidence="1">Membrane</location>
        <topology evidence="1">Multi-pass membrane protein</topology>
    </subcellularLocation>
</comment>
<keyword evidence="9" id="KW-1185">Reference proteome</keyword>
<dbReference type="EMBL" id="KK112629">
    <property type="protein sequence ID" value="KFM58135.1"/>
    <property type="molecule type" value="Genomic_DNA"/>
</dbReference>
<feature type="transmembrane region" description="Helical" evidence="7">
    <location>
        <begin position="110"/>
        <end position="131"/>
    </location>
</feature>
<evidence type="ECO:0000256" key="6">
    <source>
        <dbReference type="ARBA" id="ARBA00023136"/>
    </source>
</evidence>
<gene>
    <name evidence="8" type="ORF">X975_15170</name>
</gene>
<evidence type="ECO:0000313" key="8">
    <source>
        <dbReference type="EMBL" id="KFM58135.1"/>
    </source>
</evidence>
<evidence type="ECO:0000256" key="4">
    <source>
        <dbReference type="ARBA" id="ARBA00022847"/>
    </source>
</evidence>
<evidence type="ECO:0000256" key="2">
    <source>
        <dbReference type="ARBA" id="ARBA00006528"/>
    </source>
</evidence>